<name>A0A1I7W9D1_HETBA</name>
<dbReference type="WBParaSite" id="Hba_01250">
    <property type="protein sequence ID" value="Hba_01250"/>
    <property type="gene ID" value="Hba_01250"/>
</dbReference>
<organism evidence="1 2">
    <name type="scientific">Heterorhabditis bacteriophora</name>
    <name type="common">Entomopathogenic nematode worm</name>
    <dbReference type="NCBI Taxonomy" id="37862"/>
    <lineage>
        <taxon>Eukaryota</taxon>
        <taxon>Metazoa</taxon>
        <taxon>Ecdysozoa</taxon>
        <taxon>Nematoda</taxon>
        <taxon>Chromadorea</taxon>
        <taxon>Rhabditida</taxon>
        <taxon>Rhabditina</taxon>
        <taxon>Rhabditomorpha</taxon>
        <taxon>Strongyloidea</taxon>
        <taxon>Heterorhabditidae</taxon>
        <taxon>Heterorhabditis</taxon>
    </lineage>
</organism>
<dbReference type="Proteomes" id="UP000095283">
    <property type="component" value="Unplaced"/>
</dbReference>
<keyword evidence="1" id="KW-1185">Reference proteome</keyword>
<proteinExistence type="predicted"/>
<evidence type="ECO:0000313" key="2">
    <source>
        <dbReference type="WBParaSite" id="Hba_01250"/>
    </source>
</evidence>
<sequence length="27" mass="2882">MTNGLCTAILNSAFNINAKSKKVLLCI</sequence>
<reference evidence="2" key="1">
    <citation type="submission" date="2016-11" db="UniProtKB">
        <authorList>
            <consortium name="WormBaseParasite"/>
        </authorList>
    </citation>
    <scope>IDENTIFICATION</scope>
</reference>
<protein>
    <submittedName>
        <fullName evidence="2">Transcriptional regulator</fullName>
    </submittedName>
</protein>
<dbReference type="AlphaFoldDB" id="A0A1I7W9D1"/>
<accession>A0A1I7W9D1</accession>
<evidence type="ECO:0000313" key="1">
    <source>
        <dbReference type="Proteomes" id="UP000095283"/>
    </source>
</evidence>